<evidence type="ECO:0000313" key="1">
    <source>
        <dbReference type="EMBL" id="NKZ17890.1"/>
    </source>
</evidence>
<sequence>MQITGEQALAHLTAQDSDTLNLTQTDHEQIALDDLFAALDDHIADTNLMHIALTINGGVTEGGTTLTLETNVINLPQRYTNQLNKLIWPDKTDYEVNLYMIIENPEVSQSQLKIALASSVAAYVDDPESVKQKISTWFDTQFQAILTQQAADASAED</sequence>
<evidence type="ECO:0000313" key="2">
    <source>
        <dbReference type="Proteomes" id="UP000590460"/>
    </source>
</evidence>
<dbReference type="RefSeq" id="WP_168676138.1">
    <property type="nucleotide sequence ID" value="NZ_BPKV01000001.1"/>
</dbReference>
<dbReference type="AlphaFoldDB" id="A0A846ZFT2"/>
<reference evidence="1 2" key="1">
    <citation type="submission" date="2020-04" db="EMBL/GenBank/DDBJ databases">
        <title>MicrobeNet Type strains.</title>
        <authorList>
            <person name="Nicholson A.C."/>
        </authorList>
    </citation>
    <scope>NUCLEOTIDE SEQUENCE [LARGE SCALE GENOMIC DNA]</scope>
    <source>
        <strain evidence="1 2">CCUG 54536</strain>
    </source>
</reference>
<name>A0A846ZFT2_9LACO</name>
<comment type="caution">
    <text evidence="1">The sequence shown here is derived from an EMBL/GenBank/DDBJ whole genome shotgun (WGS) entry which is preliminary data.</text>
</comment>
<proteinExistence type="predicted"/>
<protein>
    <submittedName>
        <fullName evidence="1">Uncharacterized protein</fullName>
    </submittedName>
</protein>
<organism evidence="1 2">
    <name type="scientific">Leuconostoc holzapfelii</name>
    <dbReference type="NCBI Taxonomy" id="434464"/>
    <lineage>
        <taxon>Bacteria</taxon>
        <taxon>Bacillati</taxon>
        <taxon>Bacillota</taxon>
        <taxon>Bacilli</taxon>
        <taxon>Lactobacillales</taxon>
        <taxon>Lactobacillaceae</taxon>
        <taxon>Leuconostoc</taxon>
    </lineage>
</organism>
<dbReference type="EMBL" id="JAAXPO010000002">
    <property type="protein sequence ID" value="NKZ17890.1"/>
    <property type="molecule type" value="Genomic_DNA"/>
</dbReference>
<dbReference type="Proteomes" id="UP000590460">
    <property type="component" value="Unassembled WGS sequence"/>
</dbReference>
<accession>A0A846ZFT2</accession>
<gene>
    <name evidence="1" type="ORF">HF966_01595</name>
</gene>